<dbReference type="SUPFAM" id="SSF54814">
    <property type="entry name" value="Prokaryotic type KH domain (KH-domain type II)"/>
    <property type="match status" value="1"/>
</dbReference>
<dbReference type="NCBIfam" id="NF000908">
    <property type="entry name" value="PRK00089.1"/>
    <property type="match status" value="1"/>
</dbReference>
<feature type="region of interest" description="G2" evidence="8">
    <location>
        <begin position="41"/>
        <end position="45"/>
    </location>
</feature>
<evidence type="ECO:0000256" key="4">
    <source>
        <dbReference type="ARBA" id="ARBA00022741"/>
    </source>
</evidence>
<reference evidence="13" key="1">
    <citation type="submission" date="2016-01" db="EMBL/GenBank/DDBJ databases">
        <authorList>
            <person name="Husnik F."/>
        </authorList>
    </citation>
    <scope>NUCLEOTIDE SEQUENCE [LARGE SCALE GENOMIC DNA]</scope>
</reference>
<dbReference type="SUPFAM" id="SSF52540">
    <property type="entry name" value="P-loop containing nucleoside triphosphate hydrolases"/>
    <property type="match status" value="1"/>
</dbReference>
<dbReference type="InterPro" id="IPR004044">
    <property type="entry name" value="KH_dom_type_2"/>
</dbReference>
<dbReference type="GO" id="GO:0003924">
    <property type="term" value="F:GTPase activity"/>
    <property type="evidence" value="ECO:0007669"/>
    <property type="project" value="UniProtKB-UniRule"/>
</dbReference>
<evidence type="ECO:0000256" key="7">
    <source>
        <dbReference type="HAMAP-Rule" id="MF_00367"/>
    </source>
</evidence>
<feature type="region of interest" description="G1" evidence="8">
    <location>
        <begin position="15"/>
        <end position="22"/>
    </location>
</feature>
<feature type="domain" description="Era-type G" evidence="11">
    <location>
        <begin position="7"/>
        <end position="170"/>
    </location>
</feature>
<comment type="similarity">
    <text evidence="1 7 8 9">Belongs to the TRAFAC class TrmE-Era-EngA-EngB-Septin-like GTPase superfamily. Era GTPase family.</text>
</comment>
<feature type="binding site" evidence="7">
    <location>
        <begin position="62"/>
        <end position="66"/>
    </location>
    <ligand>
        <name>GTP</name>
        <dbReference type="ChEBI" id="CHEBI:37565"/>
    </ligand>
</feature>
<dbReference type="Gene3D" id="3.40.50.300">
    <property type="entry name" value="P-loop containing nucleotide triphosphate hydrolases"/>
    <property type="match status" value="1"/>
</dbReference>
<keyword evidence="7" id="KW-0699">rRNA-binding</keyword>
<dbReference type="NCBIfam" id="TIGR00231">
    <property type="entry name" value="small_GTP"/>
    <property type="match status" value="1"/>
</dbReference>
<dbReference type="InterPro" id="IPR005662">
    <property type="entry name" value="GTPase_Era-like"/>
</dbReference>
<keyword evidence="6 7" id="KW-0342">GTP-binding</keyword>
<dbReference type="PATRIC" id="fig|1778264.3.peg.5"/>
<dbReference type="KEGG" id="cmik:PMARG_ME00004"/>
<name>A0A143WRV8_9ENTR</name>
<dbReference type="Gene3D" id="3.30.300.20">
    <property type="match status" value="1"/>
</dbReference>
<feature type="region of interest" description="G5" evidence="8">
    <location>
        <begin position="149"/>
        <end position="151"/>
    </location>
</feature>
<dbReference type="PANTHER" id="PTHR42698">
    <property type="entry name" value="GTPASE ERA"/>
    <property type="match status" value="1"/>
</dbReference>
<organism evidence="12 13">
    <name type="scientific">Candidatus Mikella endobia</name>
    <dbReference type="NCBI Taxonomy" id="1778264"/>
    <lineage>
        <taxon>Bacteria</taxon>
        <taxon>Pseudomonadati</taxon>
        <taxon>Pseudomonadota</taxon>
        <taxon>Gammaproteobacteria</taxon>
        <taxon>Enterobacterales</taxon>
        <taxon>Enterobacteriaceae</taxon>
        <taxon>Candidatus Mikella</taxon>
    </lineage>
</organism>
<evidence type="ECO:0000313" key="13">
    <source>
        <dbReference type="Proteomes" id="UP000095697"/>
    </source>
</evidence>
<feature type="region of interest" description="G4" evidence="8">
    <location>
        <begin position="119"/>
        <end position="122"/>
    </location>
</feature>
<keyword evidence="7" id="KW-1003">Cell membrane</keyword>
<protein>
    <recommendedName>
        <fullName evidence="2 7">GTPase Era</fullName>
    </recommendedName>
</protein>
<dbReference type="GO" id="GO:0000028">
    <property type="term" value="P:ribosomal small subunit assembly"/>
    <property type="evidence" value="ECO:0007669"/>
    <property type="project" value="TreeGrafter"/>
</dbReference>
<feature type="domain" description="KH type-2" evidence="10">
    <location>
        <begin position="201"/>
        <end position="278"/>
    </location>
</feature>
<dbReference type="GO" id="GO:0005829">
    <property type="term" value="C:cytosol"/>
    <property type="evidence" value="ECO:0007669"/>
    <property type="project" value="TreeGrafter"/>
</dbReference>
<dbReference type="InterPro" id="IPR005225">
    <property type="entry name" value="Small_GTP-bd"/>
</dbReference>
<dbReference type="InterPro" id="IPR006073">
    <property type="entry name" value="GTP-bd"/>
</dbReference>
<evidence type="ECO:0000256" key="2">
    <source>
        <dbReference type="ARBA" id="ARBA00020484"/>
    </source>
</evidence>
<keyword evidence="7" id="KW-0963">Cytoplasm</keyword>
<dbReference type="CDD" id="cd04163">
    <property type="entry name" value="Era"/>
    <property type="match status" value="1"/>
</dbReference>
<dbReference type="Pfam" id="PF07650">
    <property type="entry name" value="KH_2"/>
    <property type="match status" value="1"/>
</dbReference>
<evidence type="ECO:0000256" key="8">
    <source>
        <dbReference type="PROSITE-ProRule" id="PRU01050"/>
    </source>
</evidence>
<evidence type="ECO:0000259" key="10">
    <source>
        <dbReference type="PROSITE" id="PS50823"/>
    </source>
</evidence>
<dbReference type="HAMAP" id="MF_00367">
    <property type="entry name" value="GTPase_Era"/>
    <property type="match status" value="1"/>
</dbReference>
<dbReference type="NCBIfam" id="TIGR00436">
    <property type="entry name" value="era"/>
    <property type="match status" value="1"/>
</dbReference>
<dbReference type="PROSITE" id="PS51713">
    <property type="entry name" value="G_ERA"/>
    <property type="match status" value="1"/>
</dbReference>
<gene>
    <name evidence="7 12" type="primary">era</name>
    <name evidence="12" type="ORF">PMARG_ME00004</name>
</gene>
<dbReference type="InterPro" id="IPR030388">
    <property type="entry name" value="G_ERA_dom"/>
</dbReference>
<evidence type="ECO:0000256" key="1">
    <source>
        <dbReference type="ARBA" id="ARBA00007921"/>
    </source>
</evidence>
<keyword evidence="4 7" id="KW-0547">Nucleotide-binding</keyword>
<dbReference type="GO" id="GO:0005525">
    <property type="term" value="F:GTP binding"/>
    <property type="evidence" value="ECO:0007669"/>
    <property type="project" value="UniProtKB-UniRule"/>
</dbReference>
<dbReference type="PROSITE" id="PS50823">
    <property type="entry name" value="KH_TYPE_2"/>
    <property type="match status" value="1"/>
</dbReference>
<dbReference type="GO" id="GO:0005886">
    <property type="term" value="C:plasma membrane"/>
    <property type="evidence" value="ECO:0007669"/>
    <property type="project" value="UniProtKB-SubCell"/>
</dbReference>
<feature type="binding site" evidence="7">
    <location>
        <begin position="119"/>
        <end position="122"/>
    </location>
    <ligand>
        <name>GTP</name>
        <dbReference type="ChEBI" id="CHEBI:37565"/>
    </ligand>
</feature>
<dbReference type="InterPro" id="IPR027417">
    <property type="entry name" value="P-loop_NTPase"/>
</dbReference>
<evidence type="ECO:0000256" key="6">
    <source>
        <dbReference type="ARBA" id="ARBA00023134"/>
    </source>
</evidence>
<evidence type="ECO:0000256" key="5">
    <source>
        <dbReference type="ARBA" id="ARBA00022884"/>
    </source>
</evidence>
<comment type="function">
    <text evidence="7">An essential GTPase that binds both GDP and GTP, with rapid nucleotide exchange. Plays a role in 16S rRNA processing and 30S ribosomal subunit biogenesis and possibly also in cell cycle regulation and energy metabolism.</text>
</comment>
<dbReference type="PANTHER" id="PTHR42698:SF1">
    <property type="entry name" value="GTPASE ERA, MITOCHONDRIAL"/>
    <property type="match status" value="1"/>
</dbReference>
<proteinExistence type="inferred from homology"/>
<dbReference type="STRING" id="1778264.PMARG_ME00004"/>
<dbReference type="Pfam" id="PF01926">
    <property type="entry name" value="MMR_HSR1"/>
    <property type="match status" value="1"/>
</dbReference>
<evidence type="ECO:0000259" key="11">
    <source>
        <dbReference type="PROSITE" id="PS51713"/>
    </source>
</evidence>
<dbReference type="GO" id="GO:0070181">
    <property type="term" value="F:small ribosomal subunit rRNA binding"/>
    <property type="evidence" value="ECO:0007669"/>
    <property type="project" value="UniProtKB-UniRule"/>
</dbReference>
<sequence>MNPKKTYCGFVAIVGRPNVGKSTLLNKLLKQKISITSNKQQTTRYQIMGINTDDPYQTIYLDTPGMHIKEKKMNSIASSSINNVEIVLFVVEGIKWMVDDEIVINKLQHISCPIILVINKIDNVINKNNLLPYINLLSKKINFYDIVPICSKNGMNINILENIVRKLLPVSKYQFPKNYITDRSLKFRASEIIREKLINFLKHELPYSITVAIEKFKSNNRGEYDIHGLILVARISHKKIVIGNKGNKIKIISVKSRQELEVILETPVNLKLWVQVKSGWMDNEFTIQHNFDDK</sequence>
<dbReference type="InterPro" id="IPR015946">
    <property type="entry name" value="KH_dom-like_a/b"/>
</dbReference>
<keyword evidence="7" id="KW-0472">Membrane</keyword>
<evidence type="ECO:0000313" key="12">
    <source>
        <dbReference type="EMBL" id="CUX95629.1"/>
    </source>
</evidence>
<keyword evidence="13" id="KW-1185">Reference proteome</keyword>
<accession>A0A143WRV8</accession>
<dbReference type="AlphaFoldDB" id="A0A143WRV8"/>
<keyword evidence="3 7" id="KW-0690">Ribosome biogenesis</keyword>
<dbReference type="GO" id="GO:0043024">
    <property type="term" value="F:ribosomal small subunit binding"/>
    <property type="evidence" value="ECO:0007669"/>
    <property type="project" value="TreeGrafter"/>
</dbReference>
<dbReference type="OrthoDB" id="9805918at2"/>
<dbReference type="CDD" id="cd22534">
    <property type="entry name" value="KH-II_Era"/>
    <property type="match status" value="1"/>
</dbReference>
<evidence type="ECO:0000256" key="3">
    <source>
        <dbReference type="ARBA" id="ARBA00022517"/>
    </source>
</evidence>
<dbReference type="RefSeq" id="WP_067568897.1">
    <property type="nucleotide sequence ID" value="NZ_LN999831.1"/>
</dbReference>
<keyword evidence="5 7" id="KW-0694">RNA-binding</keyword>
<evidence type="ECO:0000256" key="9">
    <source>
        <dbReference type="RuleBase" id="RU003761"/>
    </source>
</evidence>
<dbReference type="InterPro" id="IPR009019">
    <property type="entry name" value="KH_sf_prok-type"/>
</dbReference>
<dbReference type="EMBL" id="LN999831">
    <property type="protein sequence ID" value="CUX95629.1"/>
    <property type="molecule type" value="Genomic_DNA"/>
</dbReference>
<dbReference type="Proteomes" id="UP000095697">
    <property type="component" value="Chromosome I"/>
</dbReference>
<feature type="region of interest" description="G3" evidence="8">
    <location>
        <begin position="62"/>
        <end position="65"/>
    </location>
</feature>
<comment type="subunit">
    <text evidence="7">Monomer.</text>
</comment>
<comment type="subcellular location">
    <subcellularLocation>
        <location evidence="7">Cytoplasm</location>
    </subcellularLocation>
    <subcellularLocation>
        <location evidence="7">Cell membrane</location>
        <topology evidence="7">Peripheral membrane protein</topology>
    </subcellularLocation>
</comment>
<feature type="binding site" evidence="7">
    <location>
        <begin position="15"/>
        <end position="22"/>
    </location>
    <ligand>
        <name>GTP</name>
        <dbReference type="ChEBI" id="CHEBI:37565"/>
    </ligand>
</feature>